<dbReference type="Proteomes" id="UP000642809">
    <property type="component" value="Unassembled WGS sequence"/>
</dbReference>
<reference evidence="1" key="2">
    <citation type="submission" date="2020-09" db="EMBL/GenBank/DDBJ databases">
        <authorList>
            <person name="Sun Q."/>
            <person name="Kim S."/>
        </authorList>
    </citation>
    <scope>NUCLEOTIDE SEQUENCE</scope>
    <source>
        <strain evidence="1">KCTC 23224</strain>
    </source>
</reference>
<sequence>MIKELTQFIYTVPEIIKERALEPKAGLHILIKFDEEGNAHILGSERYLGKKHGETSQFLKECAKKQESAWMIDTNKCFDLPAKGIHSASPFCVAFKRESWIGGEKYPKDSTKPNIKERLEGYFSKTFDIKFKLDDLEKQKAVQFKNFLQNQLDEILNKLPAYEELDASNYIIFYKDEPIEKYINFKELYIADGLFNTSEFNIEVEDQILGTSNFYNGFNSKKPFLTHQTAAFDITGRISAQEAKALTEFQLYANKRLLPNPLPIFIDEPELTEKAIQYFHRTENQKLSHRDIIRELLFKKQKDIGNYYLLYITTGKKVELKDFEYISKFQYLLSNVKDEDGNPKRWIIENVTENEKYINKKEQELVKAIYLTDVFDFEREVIGRLFDYKLVNYDEEKGATFKYFEEIESKWYRPTMFSLMLKYRKPVYDFIYKSMRSSLGWQQFTDICMAGIMDDLKENKANTIRSKLNIYFSLCQYFANNLNQSIMPNKIEEYKIRLLEVLENDDLHYHHENDAELFAFGAGQLIYFLLDQSETNEKTHALLEPFLQKTTAKPFQDAIINTFNKYKHKLSLRRKKLNKLLSETLGFPIKEGQLTELRATLLVGYFCPNIFYTKKTESQN</sequence>
<evidence type="ECO:0000313" key="1">
    <source>
        <dbReference type="EMBL" id="GHB25890.1"/>
    </source>
</evidence>
<accession>A0A8J3G3V7</accession>
<dbReference type="RefSeq" id="WP_189578689.1">
    <property type="nucleotide sequence ID" value="NZ_BMYF01000001.1"/>
</dbReference>
<evidence type="ECO:0000313" key="2">
    <source>
        <dbReference type="Proteomes" id="UP000642809"/>
    </source>
</evidence>
<organism evidence="1 2">
    <name type="scientific">Mongoliitalea lutea</name>
    <dbReference type="NCBI Taxonomy" id="849756"/>
    <lineage>
        <taxon>Bacteria</taxon>
        <taxon>Pseudomonadati</taxon>
        <taxon>Bacteroidota</taxon>
        <taxon>Cytophagia</taxon>
        <taxon>Cytophagales</taxon>
        <taxon>Cyclobacteriaceae</taxon>
        <taxon>Mongoliitalea</taxon>
    </lineage>
</organism>
<dbReference type="EMBL" id="BMYF01000001">
    <property type="protein sequence ID" value="GHB25890.1"/>
    <property type="molecule type" value="Genomic_DNA"/>
</dbReference>
<gene>
    <name evidence="1" type="ORF">GCM10008106_03330</name>
</gene>
<evidence type="ECO:0008006" key="3">
    <source>
        <dbReference type="Google" id="ProtNLM"/>
    </source>
</evidence>
<name>A0A8J3G3V7_9BACT</name>
<proteinExistence type="predicted"/>
<protein>
    <recommendedName>
        <fullName evidence="3">CRISPR-associated protein Csh1</fullName>
    </recommendedName>
</protein>
<keyword evidence="2" id="KW-1185">Reference proteome</keyword>
<comment type="caution">
    <text evidence="1">The sequence shown here is derived from an EMBL/GenBank/DDBJ whole genome shotgun (WGS) entry which is preliminary data.</text>
</comment>
<dbReference type="AlphaFoldDB" id="A0A8J3G3V7"/>
<reference evidence="1" key="1">
    <citation type="journal article" date="2014" name="Int. J. Syst. Evol. Microbiol.">
        <title>Complete genome sequence of Corynebacterium casei LMG S-19264T (=DSM 44701T), isolated from a smear-ripened cheese.</title>
        <authorList>
            <consortium name="US DOE Joint Genome Institute (JGI-PGF)"/>
            <person name="Walter F."/>
            <person name="Albersmeier A."/>
            <person name="Kalinowski J."/>
            <person name="Ruckert C."/>
        </authorList>
    </citation>
    <scope>NUCLEOTIDE SEQUENCE</scope>
    <source>
        <strain evidence="1">KCTC 23224</strain>
    </source>
</reference>